<dbReference type="InterPro" id="IPR040200">
    <property type="entry name" value="Mug57-like"/>
</dbReference>
<keyword evidence="4" id="KW-1185">Reference proteome</keyword>
<evidence type="ECO:0000256" key="1">
    <source>
        <dbReference type="ARBA" id="ARBA00022729"/>
    </source>
</evidence>
<dbReference type="Gene3D" id="2.30.180.10">
    <property type="entry name" value="FAS1 domain"/>
    <property type="match status" value="1"/>
</dbReference>
<evidence type="ECO:0000313" key="3">
    <source>
        <dbReference type="EMBL" id="KIY52074.1"/>
    </source>
</evidence>
<dbReference type="AlphaFoldDB" id="A0A0D7AJY5"/>
<accession>A0A0D7AJY5</accession>
<proteinExistence type="predicted"/>
<dbReference type="Proteomes" id="UP000054144">
    <property type="component" value="Unassembled WGS sequence"/>
</dbReference>
<dbReference type="PANTHER" id="PTHR28156:SF1">
    <property type="entry name" value="FAS1 DOMAIN-CONTAINING PROTEIN YDR262W"/>
    <property type="match status" value="1"/>
</dbReference>
<dbReference type="InterPro" id="IPR036378">
    <property type="entry name" value="FAS1_dom_sf"/>
</dbReference>
<dbReference type="EMBL" id="KN881646">
    <property type="protein sequence ID" value="KIY52074.1"/>
    <property type="molecule type" value="Genomic_DNA"/>
</dbReference>
<keyword evidence="1" id="KW-0732">Signal</keyword>
<name>A0A0D7AJY5_9AGAR</name>
<dbReference type="PROSITE" id="PS50213">
    <property type="entry name" value="FAS1"/>
    <property type="match status" value="1"/>
</dbReference>
<reference evidence="3 4" key="1">
    <citation type="journal article" date="2015" name="Fungal Genet. Biol.">
        <title>Evolution of novel wood decay mechanisms in Agaricales revealed by the genome sequences of Fistulina hepatica and Cylindrobasidium torrendii.</title>
        <authorList>
            <person name="Floudas D."/>
            <person name="Held B.W."/>
            <person name="Riley R."/>
            <person name="Nagy L.G."/>
            <person name="Koehler G."/>
            <person name="Ransdell A.S."/>
            <person name="Younus H."/>
            <person name="Chow J."/>
            <person name="Chiniquy J."/>
            <person name="Lipzen A."/>
            <person name="Tritt A."/>
            <person name="Sun H."/>
            <person name="Haridas S."/>
            <person name="LaButti K."/>
            <person name="Ohm R.A."/>
            <person name="Kues U."/>
            <person name="Blanchette R.A."/>
            <person name="Grigoriev I.V."/>
            <person name="Minto R.E."/>
            <person name="Hibbett D.S."/>
        </authorList>
    </citation>
    <scope>NUCLEOTIDE SEQUENCE [LARGE SCALE GENOMIC DNA]</scope>
    <source>
        <strain evidence="3 4">ATCC 64428</strain>
    </source>
</reference>
<sequence length="156" mass="17070">MWKLADLLTVESSASIFYSYARELELSAQFSAADASITLLVPTNKAVIALPRKPCLRGPKPADGEIQISEVFANNVNHWVCAHIIPQSPISLVDVTYGTLLDGKPLSFTTDPRANTEALEWRHVLVDNKIRILSMKEAAKGVFYLIDGAITVDVSS</sequence>
<dbReference type="InterPro" id="IPR000782">
    <property type="entry name" value="FAS1_domain"/>
</dbReference>
<organism evidence="3 4">
    <name type="scientific">Fistulina hepatica ATCC 64428</name>
    <dbReference type="NCBI Taxonomy" id="1128425"/>
    <lineage>
        <taxon>Eukaryota</taxon>
        <taxon>Fungi</taxon>
        <taxon>Dikarya</taxon>
        <taxon>Basidiomycota</taxon>
        <taxon>Agaricomycotina</taxon>
        <taxon>Agaricomycetes</taxon>
        <taxon>Agaricomycetidae</taxon>
        <taxon>Agaricales</taxon>
        <taxon>Fistulinaceae</taxon>
        <taxon>Fistulina</taxon>
    </lineage>
</organism>
<dbReference type="Pfam" id="PF02469">
    <property type="entry name" value="Fasciclin"/>
    <property type="match status" value="1"/>
</dbReference>
<gene>
    <name evidence="3" type="ORF">FISHEDRAFT_36079</name>
</gene>
<protein>
    <recommendedName>
        <fullName evidence="2">FAS1 domain-containing protein</fullName>
    </recommendedName>
</protein>
<evidence type="ECO:0000259" key="2">
    <source>
        <dbReference type="PROSITE" id="PS50213"/>
    </source>
</evidence>
<evidence type="ECO:0000313" key="4">
    <source>
        <dbReference type="Proteomes" id="UP000054144"/>
    </source>
</evidence>
<feature type="domain" description="FAS1" evidence="2">
    <location>
        <begin position="1"/>
        <end position="150"/>
    </location>
</feature>
<dbReference type="PANTHER" id="PTHR28156">
    <property type="entry name" value="FAS1 DOMAIN-CONTAINING PROTEIN YDR262W"/>
    <property type="match status" value="1"/>
</dbReference>
<dbReference type="OrthoDB" id="5551751at2759"/>
<dbReference type="SUPFAM" id="SSF82153">
    <property type="entry name" value="FAS1 domain"/>
    <property type="match status" value="1"/>
</dbReference>